<dbReference type="AlphaFoldDB" id="A0A1X2G1Y3"/>
<dbReference type="Proteomes" id="UP000242146">
    <property type="component" value="Unassembled WGS sequence"/>
</dbReference>
<evidence type="ECO:0000313" key="2">
    <source>
        <dbReference type="Proteomes" id="UP000242146"/>
    </source>
</evidence>
<organism evidence="1 2">
    <name type="scientific">Hesseltinella vesiculosa</name>
    <dbReference type="NCBI Taxonomy" id="101127"/>
    <lineage>
        <taxon>Eukaryota</taxon>
        <taxon>Fungi</taxon>
        <taxon>Fungi incertae sedis</taxon>
        <taxon>Mucoromycota</taxon>
        <taxon>Mucoromycotina</taxon>
        <taxon>Mucoromycetes</taxon>
        <taxon>Mucorales</taxon>
        <taxon>Cunninghamellaceae</taxon>
        <taxon>Hesseltinella</taxon>
    </lineage>
</organism>
<evidence type="ECO:0000313" key="1">
    <source>
        <dbReference type="EMBL" id="ORX41963.1"/>
    </source>
</evidence>
<sequence length="342" mass="36383">MSLTAFGSNSTKLDFSITCIGDGGDVLGAKLVSYGFWFQQPKLDFSIICNGDGGRWAFLPTSSFSLSLTAFGSNSTKLDFSITCIGDGRAVGIPSNLNLTKLDFSITCIGDGWAVGIPGKLQVFVLMTTVPKPSLLCCAVILLAKPFSYGFWFQQHMVGLQYHLQWGDGRAVGISCKLKNCGDVFGGKALSLMAFGSNSTKLDFSITCIGDGRAVGIPSNLKFLTKLDFSITCIGDGRAVGIPSNLKFLGDVLGAKPCLLWLLVPTAQSWTSVSLALVMDGRWAFLPTSSFSVIFSVQSLVSLAFGSNSTKLDFSITCNGDGWAVGIPFNLKFLSSFAKGHP</sequence>
<accession>A0A1X2G1Y3</accession>
<comment type="caution">
    <text evidence="1">The sequence shown here is derived from an EMBL/GenBank/DDBJ whole genome shotgun (WGS) entry which is preliminary data.</text>
</comment>
<gene>
    <name evidence="1" type="ORF">DM01DRAFT_1350312</name>
</gene>
<protein>
    <submittedName>
        <fullName evidence="1">Uncharacterized protein</fullName>
    </submittedName>
</protein>
<name>A0A1X2G1Y3_9FUNG</name>
<proteinExistence type="predicted"/>
<dbReference type="SUPFAM" id="SSF52047">
    <property type="entry name" value="RNI-like"/>
    <property type="match status" value="1"/>
</dbReference>
<reference evidence="1 2" key="1">
    <citation type="submission" date="2016-07" db="EMBL/GenBank/DDBJ databases">
        <title>Pervasive Adenine N6-methylation of Active Genes in Fungi.</title>
        <authorList>
            <consortium name="DOE Joint Genome Institute"/>
            <person name="Mondo S.J."/>
            <person name="Dannebaum R.O."/>
            <person name="Kuo R.C."/>
            <person name="Labutti K."/>
            <person name="Haridas S."/>
            <person name="Kuo A."/>
            <person name="Salamov A."/>
            <person name="Ahrendt S.R."/>
            <person name="Lipzen A."/>
            <person name="Sullivan W."/>
            <person name="Andreopoulos W.B."/>
            <person name="Clum A."/>
            <person name="Lindquist E."/>
            <person name="Daum C."/>
            <person name="Ramamoorthy G.K."/>
            <person name="Gryganskyi A."/>
            <person name="Culley D."/>
            <person name="Magnuson J.K."/>
            <person name="James T.Y."/>
            <person name="O'Malley M.A."/>
            <person name="Stajich J.E."/>
            <person name="Spatafora J.W."/>
            <person name="Visel A."/>
            <person name="Grigoriev I.V."/>
        </authorList>
    </citation>
    <scope>NUCLEOTIDE SEQUENCE [LARGE SCALE GENOMIC DNA]</scope>
    <source>
        <strain evidence="1 2">NRRL 3301</strain>
    </source>
</reference>
<keyword evidence="2" id="KW-1185">Reference proteome</keyword>
<dbReference type="EMBL" id="MCGT01000085">
    <property type="protein sequence ID" value="ORX41963.1"/>
    <property type="molecule type" value="Genomic_DNA"/>
</dbReference>